<dbReference type="PANTHER" id="PTHR34472:SF1">
    <property type="entry name" value="SULFUR CARRIER PROTEIN THIS"/>
    <property type="match status" value="1"/>
</dbReference>
<dbReference type="AlphaFoldDB" id="A0A344PMN0"/>
<dbReference type="NCBIfam" id="TIGR01683">
    <property type="entry name" value="thiS"/>
    <property type="match status" value="1"/>
</dbReference>
<dbReference type="Pfam" id="PF02597">
    <property type="entry name" value="ThiS"/>
    <property type="match status" value="1"/>
</dbReference>
<dbReference type="KEGG" id="pars:DRW48_13905"/>
<protein>
    <submittedName>
        <fullName evidence="1">Sulfur carrier protein ThiS</fullName>
    </submittedName>
</protein>
<dbReference type="PANTHER" id="PTHR34472">
    <property type="entry name" value="SULFUR CARRIER PROTEIN THIS"/>
    <property type="match status" value="1"/>
</dbReference>
<dbReference type="CDD" id="cd00565">
    <property type="entry name" value="Ubl_ThiS"/>
    <property type="match status" value="1"/>
</dbReference>
<accession>A0A344PMN0</accession>
<gene>
    <name evidence="1" type="primary">thiS</name>
    <name evidence="1" type="ORF">DRW48_13905</name>
</gene>
<proteinExistence type="predicted"/>
<dbReference type="InterPro" id="IPR010035">
    <property type="entry name" value="Thi_S"/>
</dbReference>
<dbReference type="Proteomes" id="UP000252023">
    <property type="component" value="Chromosome"/>
</dbReference>
<dbReference type="Gene3D" id="3.10.20.30">
    <property type="match status" value="1"/>
</dbReference>
<dbReference type="SUPFAM" id="SSF54285">
    <property type="entry name" value="MoaD/ThiS"/>
    <property type="match status" value="1"/>
</dbReference>
<evidence type="ECO:0000313" key="2">
    <source>
        <dbReference type="Proteomes" id="UP000252023"/>
    </source>
</evidence>
<dbReference type="InterPro" id="IPR012675">
    <property type="entry name" value="Beta-grasp_dom_sf"/>
</dbReference>
<dbReference type="InterPro" id="IPR003749">
    <property type="entry name" value="ThiS/MoaD-like"/>
</dbReference>
<dbReference type="OrthoDB" id="197113at2"/>
<sequence length="65" mass="6582">MQIDLNGTPFTVGASSLADALTELGYSGHALATALNGKFVPAAARPVTALRDGDRVEVLAPMQGG</sequence>
<evidence type="ECO:0000313" key="1">
    <source>
        <dbReference type="EMBL" id="AXC50635.1"/>
    </source>
</evidence>
<name>A0A344PMN0_9RHOB</name>
<keyword evidence="2" id="KW-1185">Reference proteome</keyword>
<dbReference type="RefSeq" id="WP_114076952.1">
    <property type="nucleotide sequence ID" value="NZ_CP030918.1"/>
</dbReference>
<dbReference type="InterPro" id="IPR016155">
    <property type="entry name" value="Mopterin_synth/thiamin_S_b"/>
</dbReference>
<dbReference type="EMBL" id="CP030918">
    <property type="protein sequence ID" value="AXC50635.1"/>
    <property type="molecule type" value="Genomic_DNA"/>
</dbReference>
<organism evidence="1 2">
    <name type="scientific">Paracoccus suum</name>
    <dbReference type="NCBI Taxonomy" id="2259340"/>
    <lineage>
        <taxon>Bacteria</taxon>
        <taxon>Pseudomonadati</taxon>
        <taxon>Pseudomonadota</taxon>
        <taxon>Alphaproteobacteria</taxon>
        <taxon>Rhodobacterales</taxon>
        <taxon>Paracoccaceae</taxon>
        <taxon>Paracoccus</taxon>
    </lineage>
</organism>
<reference evidence="2" key="1">
    <citation type="submission" date="2018-07" db="EMBL/GenBank/DDBJ databases">
        <title>Genome sequencing of Paracoccus sp. SC2-6.</title>
        <authorList>
            <person name="Heo J."/>
            <person name="Kim S.-J."/>
            <person name="Kwon S.-W."/>
        </authorList>
    </citation>
    <scope>NUCLEOTIDE SEQUENCE [LARGE SCALE GENOMIC DNA]</scope>
    <source>
        <strain evidence="2">SC2-6</strain>
    </source>
</reference>